<proteinExistence type="predicted"/>
<organism evidence="1 2">
    <name type="scientific">Phytophthora rubi</name>
    <dbReference type="NCBI Taxonomy" id="129364"/>
    <lineage>
        <taxon>Eukaryota</taxon>
        <taxon>Sar</taxon>
        <taxon>Stramenopiles</taxon>
        <taxon>Oomycota</taxon>
        <taxon>Peronosporomycetes</taxon>
        <taxon>Peronosporales</taxon>
        <taxon>Peronosporaceae</taxon>
        <taxon>Phytophthora</taxon>
    </lineage>
</organism>
<name>A0A6A3NQH6_9STRA</name>
<evidence type="ECO:0000313" key="1">
    <source>
        <dbReference type="EMBL" id="KAE9046821.1"/>
    </source>
</evidence>
<evidence type="ECO:0000313" key="2">
    <source>
        <dbReference type="Proteomes" id="UP000435112"/>
    </source>
</evidence>
<comment type="caution">
    <text evidence="1">The sequence shown here is derived from an EMBL/GenBank/DDBJ whole genome shotgun (WGS) entry which is preliminary data.</text>
</comment>
<protein>
    <submittedName>
        <fullName evidence="1">Uncharacterized protein</fullName>
    </submittedName>
</protein>
<reference evidence="1 2" key="1">
    <citation type="submission" date="2018-09" db="EMBL/GenBank/DDBJ databases">
        <title>Genomic investigation of the strawberry pathogen Phytophthora fragariae indicates pathogenicity is determined by transcriptional variation in three key races.</title>
        <authorList>
            <person name="Adams T.M."/>
            <person name="Armitage A.D."/>
            <person name="Sobczyk M.K."/>
            <person name="Bates H.J."/>
            <person name="Dunwell J.M."/>
            <person name="Nellist C.F."/>
            <person name="Harrison R.J."/>
        </authorList>
    </citation>
    <scope>NUCLEOTIDE SEQUENCE [LARGE SCALE GENOMIC DNA]</scope>
    <source>
        <strain evidence="1 2">SCRP324</strain>
    </source>
</reference>
<accession>A0A6A3NQH6</accession>
<dbReference type="AlphaFoldDB" id="A0A6A3NQH6"/>
<dbReference type="OrthoDB" id="129165at2759"/>
<gene>
    <name evidence="1" type="ORF">PR002_g1422</name>
</gene>
<dbReference type="Proteomes" id="UP000435112">
    <property type="component" value="Unassembled WGS sequence"/>
</dbReference>
<sequence>MSDSDSSDDEISWAYAVSDTDSDGEQTEAGIWRYVERNNAHVEADGVDALLLEKARDEVDIVVKRLLQRMFGTTQHYVGSISVSRILYT</sequence>
<dbReference type="EMBL" id="QXFU01000041">
    <property type="protein sequence ID" value="KAE9046821.1"/>
    <property type="molecule type" value="Genomic_DNA"/>
</dbReference>